<dbReference type="AlphaFoldDB" id="A0A6P7FVX7"/>
<evidence type="ECO:0000259" key="1">
    <source>
        <dbReference type="PROSITE" id="PS50879"/>
    </source>
</evidence>
<dbReference type="InterPro" id="IPR012337">
    <property type="entry name" value="RNaseH-like_sf"/>
</dbReference>
<dbReference type="PROSITE" id="PS50879">
    <property type="entry name" value="RNASE_H_1"/>
    <property type="match status" value="1"/>
</dbReference>
<dbReference type="SUPFAM" id="SSF53098">
    <property type="entry name" value="Ribonuclease H-like"/>
    <property type="match status" value="1"/>
</dbReference>
<dbReference type="InterPro" id="IPR036397">
    <property type="entry name" value="RNaseH_sf"/>
</dbReference>
<feature type="domain" description="RNase H type-1" evidence="1">
    <location>
        <begin position="1"/>
        <end position="88"/>
    </location>
</feature>
<dbReference type="GO" id="GO:0004523">
    <property type="term" value="F:RNA-DNA hybrid ribonuclease activity"/>
    <property type="evidence" value="ECO:0007669"/>
    <property type="project" value="InterPro"/>
</dbReference>
<reference evidence="2" key="1">
    <citation type="submission" date="2025-08" db="UniProtKB">
        <authorList>
            <consortium name="RefSeq"/>
        </authorList>
    </citation>
    <scope>IDENTIFICATION</scope>
    <source>
        <tissue evidence="2">Whole insect</tissue>
    </source>
</reference>
<sequence>MMALKFALSHALTQEMKNCVIFTDSKSAVERIGLRNKSKQLSHLDIEILKLYYEISKLGGEVIITWIKGHSGIKGNIIADALAKEALSSGENINNNILPIADLDVCSKHQLRLKWQANYTESEKGSSFKLWQPKLLQKR</sequence>
<dbReference type="InParanoid" id="A0A6P7FVX7"/>
<organism evidence="2">
    <name type="scientific">Diabrotica virgifera virgifera</name>
    <name type="common">western corn rootworm</name>
    <dbReference type="NCBI Taxonomy" id="50390"/>
    <lineage>
        <taxon>Eukaryota</taxon>
        <taxon>Metazoa</taxon>
        <taxon>Ecdysozoa</taxon>
        <taxon>Arthropoda</taxon>
        <taxon>Hexapoda</taxon>
        <taxon>Insecta</taxon>
        <taxon>Pterygota</taxon>
        <taxon>Neoptera</taxon>
        <taxon>Endopterygota</taxon>
        <taxon>Coleoptera</taxon>
        <taxon>Polyphaga</taxon>
        <taxon>Cucujiformia</taxon>
        <taxon>Chrysomeloidea</taxon>
        <taxon>Chrysomelidae</taxon>
        <taxon>Galerucinae</taxon>
        <taxon>Diabroticina</taxon>
        <taxon>Diabroticites</taxon>
        <taxon>Diabrotica</taxon>
    </lineage>
</organism>
<gene>
    <name evidence="2" type="primary">LOC114333256</name>
</gene>
<name>A0A6P7FVX7_DIAVI</name>
<dbReference type="CDD" id="cd09276">
    <property type="entry name" value="Rnase_HI_RT_non_LTR"/>
    <property type="match status" value="1"/>
</dbReference>
<dbReference type="Pfam" id="PF00075">
    <property type="entry name" value="RNase_H"/>
    <property type="match status" value="1"/>
</dbReference>
<accession>A0A6P7FVX7</accession>
<dbReference type="GO" id="GO:0003676">
    <property type="term" value="F:nucleic acid binding"/>
    <property type="evidence" value="ECO:0007669"/>
    <property type="project" value="InterPro"/>
</dbReference>
<protein>
    <submittedName>
        <fullName evidence="2">Uncharacterized protein LOC114333256</fullName>
    </submittedName>
</protein>
<dbReference type="Gene3D" id="3.30.420.10">
    <property type="entry name" value="Ribonuclease H-like superfamily/Ribonuclease H"/>
    <property type="match status" value="1"/>
</dbReference>
<evidence type="ECO:0000313" key="2">
    <source>
        <dbReference type="RefSeq" id="XP_028138922.1"/>
    </source>
</evidence>
<dbReference type="RefSeq" id="XP_028138922.1">
    <property type="nucleotide sequence ID" value="XM_028283121.1"/>
</dbReference>
<proteinExistence type="predicted"/>
<dbReference type="InterPro" id="IPR002156">
    <property type="entry name" value="RNaseH_domain"/>
</dbReference>